<proteinExistence type="predicted"/>
<sequence length="320" mass="32230">MADDDVAAERARLEALAWGGSAPEADAAAARLALEQLDRGRRRSASGTSGTSRTTGPGGAASPATRPTTTRRPGSTAPLAGSGAAAPDAAWSPAGPVAAATGAASHVGDAGRAGRAGTEHAGADPARSDHVDDASGDDGDEPRLQAGTGSWRTRAARVLWTTRPRVWIALGVAAAVGVAFGAGTVVGTAREDRASAPSVTPTAGAVTLEELLDKPQTYADQLPGPVEASVSLRTTRLIFTNRALDGGSFRTPWSVWAAVGTDRTTICLVATANRIESTSACYPREDALHGSVSLSAQSMSGTLSLTLRGGGVQGTVTNEG</sequence>
<protein>
    <submittedName>
        <fullName evidence="3">Uncharacterized protein</fullName>
    </submittedName>
</protein>
<dbReference type="EMBL" id="SNVW01000010">
    <property type="protein sequence ID" value="TDN42778.1"/>
    <property type="molecule type" value="Genomic_DNA"/>
</dbReference>
<dbReference type="OrthoDB" id="5023830at2"/>
<evidence type="ECO:0000256" key="2">
    <source>
        <dbReference type="SAM" id="Phobius"/>
    </source>
</evidence>
<reference evidence="3 4" key="1">
    <citation type="submission" date="2019-03" db="EMBL/GenBank/DDBJ databases">
        <title>Genomic analyses of the natural microbiome of Caenorhabditis elegans.</title>
        <authorList>
            <person name="Samuel B."/>
        </authorList>
    </citation>
    <scope>NUCLEOTIDE SEQUENCE [LARGE SCALE GENOMIC DNA]</scope>
    <source>
        <strain evidence="3 4">JUb65</strain>
    </source>
</reference>
<comment type="caution">
    <text evidence="3">The sequence shown here is derived from an EMBL/GenBank/DDBJ whole genome shotgun (WGS) entry which is preliminary data.</text>
</comment>
<name>A0A4R6DFI6_9MICO</name>
<accession>A0A4R6DFI6</accession>
<feature type="compositionally biased region" description="Low complexity" evidence="1">
    <location>
        <begin position="45"/>
        <end position="110"/>
    </location>
</feature>
<organism evidence="3 4">
    <name type="scientific">Curtobacterium flaccumfaciens</name>
    <dbReference type="NCBI Taxonomy" id="2035"/>
    <lineage>
        <taxon>Bacteria</taxon>
        <taxon>Bacillati</taxon>
        <taxon>Actinomycetota</taxon>
        <taxon>Actinomycetes</taxon>
        <taxon>Micrococcales</taxon>
        <taxon>Microbacteriaceae</taxon>
        <taxon>Curtobacterium</taxon>
    </lineage>
</organism>
<evidence type="ECO:0000313" key="4">
    <source>
        <dbReference type="Proteomes" id="UP000295764"/>
    </source>
</evidence>
<gene>
    <name evidence="3" type="ORF">EDF64_11034</name>
</gene>
<dbReference type="AlphaFoldDB" id="A0A4R6DFI6"/>
<feature type="region of interest" description="Disordered" evidence="1">
    <location>
        <begin position="34"/>
        <end position="149"/>
    </location>
</feature>
<feature type="transmembrane region" description="Helical" evidence="2">
    <location>
        <begin position="166"/>
        <end position="189"/>
    </location>
</feature>
<dbReference type="RefSeq" id="WP_133520514.1">
    <property type="nucleotide sequence ID" value="NZ_SNVW01000010.1"/>
</dbReference>
<evidence type="ECO:0000313" key="3">
    <source>
        <dbReference type="EMBL" id="TDN42778.1"/>
    </source>
</evidence>
<feature type="compositionally biased region" description="Basic and acidic residues" evidence="1">
    <location>
        <begin position="117"/>
        <end position="133"/>
    </location>
</feature>
<keyword evidence="2" id="KW-0812">Transmembrane</keyword>
<dbReference type="Proteomes" id="UP000295764">
    <property type="component" value="Unassembled WGS sequence"/>
</dbReference>
<keyword evidence="2" id="KW-0472">Membrane</keyword>
<keyword evidence="2" id="KW-1133">Transmembrane helix</keyword>
<evidence type="ECO:0000256" key="1">
    <source>
        <dbReference type="SAM" id="MobiDB-lite"/>
    </source>
</evidence>